<organism evidence="2 3">
    <name type="scientific">Streblomastix strix</name>
    <dbReference type="NCBI Taxonomy" id="222440"/>
    <lineage>
        <taxon>Eukaryota</taxon>
        <taxon>Metamonada</taxon>
        <taxon>Preaxostyla</taxon>
        <taxon>Oxymonadida</taxon>
        <taxon>Streblomastigidae</taxon>
        <taxon>Streblomastix</taxon>
    </lineage>
</organism>
<evidence type="ECO:0000313" key="2">
    <source>
        <dbReference type="EMBL" id="KAA6378940.1"/>
    </source>
</evidence>
<reference evidence="2 3" key="1">
    <citation type="submission" date="2019-03" db="EMBL/GenBank/DDBJ databases">
        <title>Single cell metagenomics reveals metabolic interactions within the superorganism composed of flagellate Streblomastix strix and complex community of Bacteroidetes bacteria on its surface.</title>
        <authorList>
            <person name="Treitli S.C."/>
            <person name="Kolisko M."/>
            <person name="Husnik F."/>
            <person name="Keeling P."/>
            <person name="Hampl V."/>
        </authorList>
    </citation>
    <scope>NUCLEOTIDE SEQUENCE [LARGE SCALE GENOMIC DNA]</scope>
    <source>
        <strain evidence="2">ST1C</strain>
    </source>
</reference>
<name>A0A5J4V914_9EUKA</name>
<feature type="region of interest" description="Disordered" evidence="1">
    <location>
        <begin position="109"/>
        <end position="134"/>
    </location>
</feature>
<dbReference type="AlphaFoldDB" id="A0A5J4V914"/>
<accession>A0A5J4V914</accession>
<protein>
    <submittedName>
        <fullName evidence="2">Uncharacterized protein</fullName>
    </submittedName>
</protein>
<gene>
    <name evidence="2" type="ORF">EZS28_025534</name>
</gene>
<evidence type="ECO:0000313" key="3">
    <source>
        <dbReference type="Proteomes" id="UP000324800"/>
    </source>
</evidence>
<evidence type="ECO:0000256" key="1">
    <source>
        <dbReference type="SAM" id="MobiDB-lite"/>
    </source>
</evidence>
<sequence>MRNIDPFSNIRNIDPFSSNSFGRRASILSQTSYHRKTSTVQEFIEVLDALTGVKQDDSFNPFDINPRSECQSPDRQNSFIELFIDGMKKKDDKYKQLDWAAFVEQTGGSHQNEGFDGIDISERDDPLNETTTQSSTVPQYLSFLNRNSLSLQKSQSESQVSLEIYSPPLDESKQSSPNINMYRQRYLSPSNSAKERKISPEILSQEVHPINEVIIHNQPGSSRTHNTLLANLMVNKSPQLLIQQVRQQFNPAPKSQLGVKITEELKDWGMNESQKNAMGGIKE</sequence>
<dbReference type="Proteomes" id="UP000324800">
    <property type="component" value="Unassembled WGS sequence"/>
</dbReference>
<proteinExistence type="predicted"/>
<dbReference type="EMBL" id="SNRW01008817">
    <property type="protein sequence ID" value="KAA6378940.1"/>
    <property type="molecule type" value="Genomic_DNA"/>
</dbReference>
<comment type="caution">
    <text evidence="2">The sequence shown here is derived from an EMBL/GenBank/DDBJ whole genome shotgun (WGS) entry which is preliminary data.</text>
</comment>